<evidence type="ECO:0000313" key="3">
    <source>
        <dbReference type="EMBL" id="KAF7508510.1"/>
    </source>
</evidence>
<reference evidence="3" key="1">
    <citation type="submission" date="2020-02" db="EMBL/GenBank/DDBJ databases">
        <authorList>
            <person name="Palmer J.M."/>
        </authorList>
    </citation>
    <scope>NUCLEOTIDE SEQUENCE</scope>
    <source>
        <strain evidence="3">EPUS1.4</strain>
        <tissue evidence="3">Thallus</tissue>
    </source>
</reference>
<feature type="region of interest" description="Disordered" evidence="1">
    <location>
        <begin position="153"/>
        <end position="203"/>
    </location>
</feature>
<feature type="transmembrane region" description="Helical" evidence="2">
    <location>
        <begin position="29"/>
        <end position="58"/>
    </location>
</feature>
<accession>A0A8H7E4Q6</accession>
<feature type="compositionally biased region" description="Acidic residues" evidence="1">
    <location>
        <begin position="192"/>
        <end position="203"/>
    </location>
</feature>
<keyword evidence="2" id="KW-0812">Transmembrane</keyword>
<sequence>MADIEQYAAAENKRAATMDTHWLWHLLTILSYLLLPFRLLLSGLLYLLSWLFAPLLLLGRMGKQISTVSLRLLAQFETFYIFFGVAIGVGIVFGLALHLLERHTVQLLRLDRLAPPKGGHVKGHSASSYRAAREQKRMDEELRKAARSRLQASEPLLGRNGRGRDVRRRQMNPLSSTSPRPRAGLLSTTILEEVDDSEDDYEY</sequence>
<protein>
    <submittedName>
        <fullName evidence="3">Uncharacterized protein</fullName>
    </submittedName>
</protein>
<feature type="transmembrane region" description="Helical" evidence="2">
    <location>
        <begin position="79"/>
        <end position="100"/>
    </location>
</feature>
<comment type="caution">
    <text evidence="3">The sequence shown here is derived from an EMBL/GenBank/DDBJ whole genome shotgun (WGS) entry which is preliminary data.</text>
</comment>
<keyword evidence="4" id="KW-1185">Reference proteome</keyword>
<dbReference type="AlphaFoldDB" id="A0A8H7E4Q6"/>
<proteinExistence type="predicted"/>
<gene>
    <name evidence="3" type="ORF">GJ744_009223</name>
</gene>
<keyword evidence="2" id="KW-0472">Membrane</keyword>
<keyword evidence="2" id="KW-1133">Transmembrane helix</keyword>
<evidence type="ECO:0000313" key="4">
    <source>
        <dbReference type="Proteomes" id="UP000606974"/>
    </source>
</evidence>
<organism evidence="3 4">
    <name type="scientific">Endocarpon pusillum</name>
    <dbReference type="NCBI Taxonomy" id="364733"/>
    <lineage>
        <taxon>Eukaryota</taxon>
        <taxon>Fungi</taxon>
        <taxon>Dikarya</taxon>
        <taxon>Ascomycota</taxon>
        <taxon>Pezizomycotina</taxon>
        <taxon>Eurotiomycetes</taxon>
        <taxon>Chaetothyriomycetidae</taxon>
        <taxon>Verrucariales</taxon>
        <taxon>Verrucariaceae</taxon>
        <taxon>Endocarpon</taxon>
    </lineage>
</organism>
<evidence type="ECO:0000256" key="2">
    <source>
        <dbReference type="SAM" id="Phobius"/>
    </source>
</evidence>
<dbReference type="Proteomes" id="UP000606974">
    <property type="component" value="Unassembled WGS sequence"/>
</dbReference>
<dbReference type="EMBL" id="JAACFV010000053">
    <property type="protein sequence ID" value="KAF7508510.1"/>
    <property type="molecule type" value="Genomic_DNA"/>
</dbReference>
<evidence type="ECO:0000256" key="1">
    <source>
        <dbReference type="SAM" id="MobiDB-lite"/>
    </source>
</evidence>
<name>A0A8H7E4Q6_9EURO</name>